<dbReference type="GO" id="GO:0045892">
    <property type="term" value="P:negative regulation of DNA-templated transcription"/>
    <property type="evidence" value="ECO:0007669"/>
    <property type="project" value="UniProtKB-ARBA"/>
</dbReference>
<dbReference type="EMBL" id="KY887590">
    <property type="protein sequence ID" value="ASF79953.1"/>
    <property type="molecule type" value="Genomic_DNA"/>
</dbReference>
<dbReference type="PANTHER" id="PTHR33677:SF5">
    <property type="entry name" value="TRANSCRIPTIONAL REPRESSOR FRMR"/>
    <property type="match status" value="1"/>
</dbReference>
<accession>A0A154CCR8</accession>
<proteinExistence type="inferred from homology"/>
<evidence type="ECO:0000256" key="1">
    <source>
        <dbReference type="ARBA" id="ARBA00005260"/>
    </source>
</evidence>
<dbReference type="PANTHER" id="PTHR33677">
    <property type="entry name" value="TRANSCRIPTIONAL REPRESSOR FRMR-RELATED"/>
    <property type="match status" value="1"/>
</dbReference>
<geneLocation type="plasmid" evidence="3">
    <name>pEc9</name>
</geneLocation>
<dbReference type="GO" id="GO:0046872">
    <property type="term" value="F:metal ion binding"/>
    <property type="evidence" value="ECO:0007669"/>
    <property type="project" value="InterPro"/>
</dbReference>
<dbReference type="AlphaFoldDB" id="A0A154CCR8"/>
<dbReference type="Gene3D" id="1.20.58.1000">
    <property type="entry name" value="Metal-sensitive repressor, helix protomer"/>
    <property type="match status" value="1"/>
</dbReference>
<protein>
    <recommendedName>
        <fullName evidence="2">Transcriptional repressor FrmR</fullName>
    </recommendedName>
</protein>
<evidence type="ECO:0000313" key="3">
    <source>
        <dbReference type="EMBL" id="ASF79953.1"/>
    </source>
</evidence>
<dbReference type="GO" id="GO:0003677">
    <property type="term" value="F:DNA binding"/>
    <property type="evidence" value="ECO:0007669"/>
    <property type="project" value="InterPro"/>
</dbReference>
<dbReference type="EMBL" id="KY887595">
    <property type="protein sequence ID" value="ASF80746.1"/>
    <property type="molecule type" value="Genomic_DNA"/>
</dbReference>
<dbReference type="CDD" id="cd10153">
    <property type="entry name" value="RcnR-FrmR-like_DUF156"/>
    <property type="match status" value="1"/>
</dbReference>
<evidence type="ECO:0000256" key="2">
    <source>
        <dbReference type="ARBA" id="ARBA00041147"/>
    </source>
</evidence>
<comment type="similarity">
    <text evidence="1">Belongs to the FrmR/RcnR family.</text>
</comment>
<dbReference type="InterPro" id="IPR003735">
    <property type="entry name" value="Metal_Tscrpt_repr"/>
</dbReference>
<sequence length="91" mass="10239">MPHSPEEKKQALVRVRRIKGQIAALEQAIENEAECSSLLQQLASVRGAVKGLMTVVLESYLREEFPDTNKRRGSQTKSINDAISIVRSYLR</sequence>
<dbReference type="InterPro" id="IPR038390">
    <property type="entry name" value="Metal_Tscrpt_repr_sf"/>
</dbReference>
<keyword evidence="3" id="KW-0614">Plasmid</keyword>
<dbReference type="Pfam" id="PF02583">
    <property type="entry name" value="Trns_repr_metal"/>
    <property type="match status" value="1"/>
</dbReference>
<evidence type="ECO:0000313" key="4">
    <source>
        <dbReference type="EMBL" id="ASF80746.1"/>
    </source>
</evidence>
<reference evidence="3" key="1">
    <citation type="submission" date="2017-04" db="EMBL/GenBank/DDBJ databases">
        <title>Characterization of IncA/C2 plasmids, encoding IMP-like metallo-beta-lactamases, recovered from silver gulls in Australia.</title>
        <authorList>
            <person name="Papagiannitsis C.C."/>
            <person name="Dolejska M."/>
        </authorList>
    </citation>
    <scope>NUCLEOTIDE SEQUENCE</scope>
    <source>
        <strain evidence="4">Ec78</strain>
        <strain evidence="3">Ec9</strain>
        <plasmid evidence="4">pEc78</plasmid>
        <plasmid evidence="3">pEc9</plasmid>
    </source>
</reference>
<dbReference type="RefSeq" id="WP_001120775.1">
    <property type="nucleotide sequence ID" value="NZ_AP027533.1"/>
</dbReference>
<dbReference type="GeneID" id="93757084"/>
<geneLocation type="plasmid" evidence="4">
    <name>pEc78</name>
</geneLocation>
<organism evidence="3">
    <name type="scientific">Escherichia coli</name>
    <dbReference type="NCBI Taxonomy" id="562"/>
    <lineage>
        <taxon>Bacteria</taxon>
        <taxon>Pseudomonadati</taxon>
        <taxon>Pseudomonadota</taxon>
        <taxon>Gammaproteobacteria</taxon>
        <taxon>Enterobacterales</taxon>
        <taxon>Enterobacteriaceae</taxon>
        <taxon>Escherichia</taxon>
    </lineage>
</organism>
<name>A0A154CCR8_ECOLX</name>
<dbReference type="NCBIfam" id="NF008464">
    <property type="entry name" value="PRK11352.1"/>
    <property type="match status" value="1"/>
</dbReference>